<evidence type="ECO:0000259" key="4">
    <source>
        <dbReference type="PROSITE" id="PS51379"/>
    </source>
</evidence>
<dbReference type="Proteomes" id="UP000183995">
    <property type="component" value="Unassembled WGS sequence"/>
</dbReference>
<evidence type="ECO:0000256" key="2">
    <source>
        <dbReference type="ARBA" id="ARBA00023004"/>
    </source>
</evidence>
<evidence type="ECO:0000313" key="5">
    <source>
        <dbReference type="EMBL" id="SHH88244.1"/>
    </source>
</evidence>
<dbReference type="PROSITE" id="PS00198">
    <property type="entry name" value="4FE4S_FER_1"/>
    <property type="match status" value="1"/>
</dbReference>
<name>A0A1M5WM29_9FIRM</name>
<organism evidence="5 6">
    <name type="scientific">Sporobacter termitidis DSM 10068</name>
    <dbReference type="NCBI Taxonomy" id="1123282"/>
    <lineage>
        <taxon>Bacteria</taxon>
        <taxon>Bacillati</taxon>
        <taxon>Bacillota</taxon>
        <taxon>Clostridia</taxon>
        <taxon>Eubacteriales</taxon>
        <taxon>Oscillospiraceae</taxon>
        <taxon>Sporobacter</taxon>
    </lineage>
</organism>
<dbReference type="AlphaFoldDB" id="A0A1M5WM29"/>
<dbReference type="Pfam" id="PF00037">
    <property type="entry name" value="Fer4"/>
    <property type="match status" value="1"/>
</dbReference>
<dbReference type="PROSITE" id="PS51379">
    <property type="entry name" value="4FE4S_FER_2"/>
    <property type="match status" value="1"/>
</dbReference>
<keyword evidence="2" id="KW-0408">Iron</keyword>
<keyword evidence="1" id="KW-0479">Metal-binding</keyword>
<protein>
    <submittedName>
        <fullName evidence="5">4Fe-4S binding domain-containing protein</fullName>
    </submittedName>
</protein>
<keyword evidence="6" id="KW-1185">Reference proteome</keyword>
<reference evidence="5 6" key="1">
    <citation type="submission" date="2016-11" db="EMBL/GenBank/DDBJ databases">
        <authorList>
            <person name="Jaros S."/>
            <person name="Januszkiewicz K."/>
            <person name="Wedrychowicz H."/>
        </authorList>
    </citation>
    <scope>NUCLEOTIDE SEQUENCE [LARGE SCALE GENOMIC DNA]</scope>
    <source>
        <strain evidence="5 6">DSM 10068</strain>
    </source>
</reference>
<dbReference type="OrthoDB" id="9784571at2"/>
<evidence type="ECO:0000256" key="1">
    <source>
        <dbReference type="ARBA" id="ARBA00022723"/>
    </source>
</evidence>
<dbReference type="SUPFAM" id="SSF54862">
    <property type="entry name" value="4Fe-4S ferredoxins"/>
    <property type="match status" value="1"/>
</dbReference>
<dbReference type="GO" id="GO:0046872">
    <property type="term" value="F:metal ion binding"/>
    <property type="evidence" value="ECO:0007669"/>
    <property type="project" value="UniProtKB-KW"/>
</dbReference>
<dbReference type="EMBL" id="FQXV01000003">
    <property type="protein sequence ID" value="SHH88244.1"/>
    <property type="molecule type" value="Genomic_DNA"/>
</dbReference>
<evidence type="ECO:0000256" key="3">
    <source>
        <dbReference type="ARBA" id="ARBA00023014"/>
    </source>
</evidence>
<dbReference type="InterPro" id="IPR017896">
    <property type="entry name" value="4Fe4S_Fe-S-bd"/>
</dbReference>
<dbReference type="GO" id="GO:0051536">
    <property type="term" value="F:iron-sulfur cluster binding"/>
    <property type="evidence" value="ECO:0007669"/>
    <property type="project" value="UniProtKB-KW"/>
</dbReference>
<sequence length="280" mass="30797">MDKEHLLKLAGDITDQSPKNYIQAETNSDAAYLGMRLFERPVTGVAAADDEAFEALLAPAAIGPHFMRPEQWLPGARSVISFFLPLSDRVKDANKRDKDIPALEWLYGRIEGQMFINEVSAAIRDEIIKAGHHAVSPSIDERFDFNVNIPGKALPAYTSNWSERHVAYVCGLGTFGLNTCIITELGTAGRFFSVVTDMDLEPTARNYTGLYDYCIRCGVCLKKCPAGAFSKDGKSNRDCSVFMRGTSLFFKPRYGCGKCQVGVPCENTNPCVRAEKGTAS</sequence>
<proteinExistence type="predicted"/>
<dbReference type="PANTHER" id="PTHR42827:SF1">
    <property type="entry name" value="IRON-SULFUR CLUSTER-BINDING PROTEIN"/>
    <property type="match status" value="1"/>
</dbReference>
<dbReference type="RefSeq" id="WP_073076973.1">
    <property type="nucleotide sequence ID" value="NZ_FQXV01000003.1"/>
</dbReference>
<keyword evidence="3" id="KW-0411">Iron-sulfur</keyword>
<dbReference type="STRING" id="1123282.SAMN02745823_01343"/>
<gene>
    <name evidence="5" type="ORF">SAMN02745823_01343</name>
</gene>
<accession>A0A1M5WM29</accession>
<dbReference type="InterPro" id="IPR017900">
    <property type="entry name" value="4Fe4S_Fe_S_CS"/>
</dbReference>
<evidence type="ECO:0000313" key="6">
    <source>
        <dbReference type="Proteomes" id="UP000183995"/>
    </source>
</evidence>
<dbReference type="PANTHER" id="PTHR42827">
    <property type="entry name" value="IRON-SULFUR CLUSTER-BINDING PROTEIN-RELATED"/>
    <property type="match status" value="1"/>
</dbReference>
<feature type="domain" description="4Fe-4S ferredoxin-type" evidence="4">
    <location>
        <begin position="205"/>
        <end position="234"/>
    </location>
</feature>